<evidence type="ECO:0000313" key="1">
    <source>
        <dbReference type="EMBL" id="CAH3015092.1"/>
    </source>
</evidence>
<name>A0ABN8LDF1_9CNID</name>
<sequence>MTERNLPIAFWKISKKKIWKTKRETKTPKTSIPIMKNLKGSENERKKAKKKKFKKKNCRLKQRRTNTLIAVSRKRIDINKLMTDRRNLDVVKAELNQLDSLCQQFHDAHNLFYDELATPEEREIASRLMTRKVKFSSTARKFLIGDLELEARISDNLERLPD</sequence>
<protein>
    <submittedName>
        <fullName evidence="1">Uncharacterized protein</fullName>
    </submittedName>
</protein>
<organism evidence="1 2">
    <name type="scientific">Porites evermanni</name>
    <dbReference type="NCBI Taxonomy" id="104178"/>
    <lineage>
        <taxon>Eukaryota</taxon>
        <taxon>Metazoa</taxon>
        <taxon>Cnidaria</taxon>
        <taxon>Anthozoa</taxon>
        <taxon>Hexacorallia</taxon>
        <taxon>Scleractinia</taxon>
        <taxon>Fungiina</taxon>
        <taxon>Poritidae</taxon>
        <taxon>Porites</taxon>
    </lineage>
</organism>
<evidence type="ECO:0000313" key="2">
    <source>
        <dbReference type="Proteomes" id="UP001159427"/>
    </source>
</evidence>
<gene>
    <name evidence="1" type="ORF">PEVE_00012219</name>
</gene>
<dbReference type="EMBL" id="CALNXI010000019">
    <property type="protein sequence ID" value="CAH3015092.1"/>
    <property type="molecule type" value="Genomic_DNA"/>
</dbReference>
<proteinExistence type="predicted"/>
<keyword evidence="2" id="KW-1185">Reference proteome</keyword>
<comment type="caution">
    <text evidence="1">The sequence shown here is derived from an EMBL/GenBank/DDBJ whole genome shotgun (WGS) entry which is preliminary data.</text>
</comment>
<accession>A0ABN8LDF1</accession>
<reference evidence="1 2" key="1">
    <citation type="submission" date="2022-05" db="EMBL/GenBank/DDBJ databases">
        <authorList>
            <consortium name="Genoscope - CEA"/>
            <person name="William W."/>
        </authorList>
    </citation>
    <scope>NUCLEOTIDE SEQUENCE [LARGE SCALE GENOMIC DNA]</scope>
</reference>
<dbReference type="Proteomes" id="UP001159427">
    <property type="component" value="Unassembled WGS sequence"/>
</dbReference>